<dbReference type="Pfam" id="PF07963">
    <property type="entry name" value="N_methyl"/>
    <property type="match status" value="1"/>
</dbReference>
<keyword evidence="1" id="KW-0472">Membrane</keyword>
<organism evidence="2 3">
    <name type="scientific">Sulfurimonas marina</name>
    <dbReference type="NCBI Taxonomy" id="2590551"/>
    <lineage>
        <taxon>Bacteria</taxon>
        <taxon>Pseudomonadati</taxon>
        <taxon>Campylobacterota</taxon>
        <taxon>Epsilonproteobacteria</taxon>
        <taxon>Campylobacterales</taxon>
        <taxon>Sulfurimonadaceae</taxon>
        <taxon>Sulfurimonas</taxon>
    </lineage>
</organism>
<keyword evidence="3" id="KW-1185">Reference proteome</keyword>
<keyword evidence="1" id="KW-0812">Transmembrane</keyword>
<keyword evidence="1" id="KW-1133">Transmembrane helix</keyword>
<gene>
    <name evidence="2" type="ORF">FJR03_08180</name>
</gene>
<feature type="transmembrane region" description="Helical" evidence="1">
    <location>
        <begin position="7"/>
        <end position="28"/>
    </location>
</feature>
<protein>
    <submittedName>
        <fullName evidence="2">Type II secretion system protein</fullName>
    </submittedName>
</protein>
<evidence type="ECO:0000313" key="2">
    <source>
        <dbReference type="EMBL" id="QOP41714.1"/>
    </source>
</evidence>
<dbReference type="EMBL" id="CP041165">
    <property type="protein sequence ID" value="QOP41714.1"/>
    <property type="molecule type" value="Genomic_DNA"/>
</dbReference>
<evidence type="ECO:0000313" key="3">
    <source>
        <dbReference type="Proteomes" id="UP000593910"/>
    </source>
</evidence>
<proteinExistence type="predicted"/>
<dbReference type="KEGG" id="smax:FJR03_08180"/>
<dbReference type="NCBIfam" id="TIGR02532">
    <property type="entry name" value="IV_pilin_GFxxxE"/>
    <property type="match status" value="1"/>
</dbReference>
<name>A0A7M1AWB9_9BACT</name>
<dbReference type="Proteomes" id="UP000593910">
    <property type="component" value="Chromosome"/>
</dbReference>
<evidence type="ECO:0000256" key="1">
    <source>
        <dbReference type="SAM" id="Phobius"/>
    </source>
</evidence>
<dbReference type="AlphaFoldDB" id="A0A7M1AWB9"/>
<dbReference type="RefSeq" id="WP_193113033.1">
    <property type="nucleotide sequence ID" value="NZ_CP041165.1"/>
</dbReference>
<reference evidence="2 3" key="1">
    <citation type="submission" date="2019-06" db="EMBL/GenBank/DDBJ databases">
        <title>Sulfurimonas gotlandica sp. nov., a chemoautotrophic and psychrotolerant epsilonproteobacterium isolated from a pelagic redoxcline, and an emended description of the genus Sulfurimonas.</title>
        <authorList>
            <person name="Wang S."/>
            <person name="Jiang L."/>
            <person name="Shao Z."/>
        </authorList>
    </citation>
    <scope>NUCLEOTIDE SEQUENCE [LARGE SCALE GENOMIC DNA]</scope>
    <source>
        <strain evidence="2 3">B2</strain>
    </source>
</reference>
<accession>A0A7M1AWB9</accession>
<sequence length="132" mass="14958">MAKQRSAFTLIEVMVAVMIVSVVIAAILQVRGDANNKLLWLQQSIKETQYNSFLLGTSEKYGFEKSSISLKEFVDDFELESDLRRELKAVKVKISYDEIDDFETPTGSVLEIGKTKLESKNFSASMIRVKIQ</sequence>
<dbReference type="InterPro" id="IPR012902">
    <property type="entry name" value="N_methyl_site"/>
</dbReference>